<dbReference type="InterPro" id="IPR024079">
    <property type="entry name" value="MetalloPept_cat_dom_sf"/>
</dbReference>
<dbReference type="AlphaFoldDB" id="A0A347WJW1"/>
<name>A0A347WJW1_9LACT</name>
<reference evidence="2 3" key="1">
    <citation type="submission" date="2017-09" db="EMBL/GenBank/DDBJ databases">
        <title>Complete genome sequence of Oxytococcus suis strain ZY16052.</title>
        <authorList>
            <person name="Li F."/>
        </authorList>
    </citation>
    <scope>NUCLEOTIDE SEQUENCE [LARGE SCALE GENOMIC DNA]</scope>
    <source>
        <strain evidence="2 3">ZY16052</strain>
    </source>
</reference>
<dbReference type="GO" id="GO:0004222">
    <property type="term" value="F:metalloendopeptidase activity"/>
    <property type="evidence" value="ECO:0007669"/>
    <property type="project" value="InterPro"/>
</dbReference>
<organism evidence="2 3">
    <name type="scientific">Suicoccus acidiformans</name>
    <dbReference type="NCBI Taxonomy" id="2036206"/>
    <lineage>
        <taxon>Bacteria</taxon>
        <taxon>Bacillati</taxon>
        <taxon>Bacillota</taxon>
        <taxon>Bacilli</taxon>
        <taxon>Lactobacillales</taxon>
        <taxon>Aerococcaceae</taxon>
        <taxon>Suicoccus</taxon>
    </lineage>
</organism>
<evidence type="ECO:0000313" key="2">
    <source>
        <dbReference type="EMBL" id="AXY25368.1"/>
    </source>
</evidence>
<protein>
    <recommendedName>
        <fullName evidence="1">Peptidase M13 C-terminal domain-containing protein</fullName>
    </recommendedName>
</protein>
<sequence length="63" mass="7192">MGAYLAQLTTNEMASLLLQMDVHAPSDVRVNIPITNFDEFYETFNIQAGGLMYRAPDERLVIW</sequence>
<accession>A0A347WJW1</accession>
<evidence type="ECO:0000313" key="3">
    <source>
        <dbReference type="Proteomes" id="UP000263232"/>
    </source>
</evidence>
<dbReference type="Proteomes" id="UP000263232">
    <property type="component" value="Chromosome"/>
</dbReference>
<evidence type="ECO:0000259" key="1">
    <source>
        <dbReference type="Pfam" id="PF01431"/>
    </source>
</evidence>
<dbReference type="Pfam" id="PF01431">
    <property type="entry name" value="Peptidase_M13"/>
    <property type="match status" value="1"/>
</dbReference>
<feature type="domain" description="Peptidase M13 C-terminal" evidence="1">
    <location>
        <begin position="11"/>
        <end position="59"/>
    </location>
</feature>
<dbReference type="OrthoDB" id="9775677at2"/>
<keyword evidence="3" id="KW-1185">Reference proteome</keyword>
<dbReference type="EMBL" id="CP023434">
    <property type="protein sequence ID" value="AXY25368.1"/>
    <property type="molecule type" value="Genomic_DNA"/>
</dbReference>
<dbReference type="InterPro" id="IPR018497">
    <property type="entry name" value="Peptidase_M13_C"/>
</dbReference>
<dbReference type="KEGG" id="abae:CL176_04775"/>
<dbReference type="SUPFAM" id="SSF55486">
    <property type="entry name" value="Metalloproteases ('zincins'), catalytic domain"/>
    <property type="match status" value="1"/>
</dbReference>
<gene>
    <name evidence="2" type="ORF">CL176_04775</name>
</gene>
<proteinExistence type="predicted"/>
<dbReference type="Gene3D" id="3.40.390.10">
    <property type="entry name" value="Collagenase (Catalytic Domain)"/>
    <property type="match status" value="1"/>
</dbReference>
<dbReference type="GO" id="GO:0006508">
    <property type="term" value="P:proteolysis"/>
    <property type="evidence" value="ECO:0007669"/>
    <property type="project" value="InterPro"/>
</dbReference>